<dbReference type="RefSeq" id="WP_132525667.1">
    <property type="nucleotide sequence ID" value="NZ_SMFV01000002.1"/>
</dbReference>
<feature type="domain" description="Flagellar hook-associated protein FlgK helical" evidence="10">
    <location>
        <begin position="85"/>
        <end position="310"/>
    </location>
</feature>
<name>A0A4R1GAH2_9BACT</name>
<dbReference type="SUPFAM" id="SSF64518">
    <property type="entry name" value="Phase 1 flagellin"/>
    <property type="match status" value="1"/>
</dbReference>
<sequence>MAIFAALSIASQALLSNTTAINTTNKNISNVYNEDYSREEAVFSDVPGGGVSIETIRRIFDRALFRRFISQNQENASLQEYRGVLEQVESVFNDLQGSGFAKELEEFFSVMNDIAVNPDDIAARAELISVAKSLVGRIRDSYDTLQEIKSVSVKKIKDQVKLLNEDLAHLAEINKNIKIFQSSPEKLNTYLNERDKLLKEISGLIETKITFNEDGSVNVYTAKGFALVIDSEAKEVTFEEVGGDPKISINGTDLTGEIQGGSIGGLLKGVSFINDVVDKLNTFTSSFANRVNLTHEGGLDLYGNTGTPFFLAGGGASPPPKASNIIVNPLIEEDPKKIAAAKDPNYLNSDNQNILDMIELKDGKWPELNNMSFEEYYTSEIVTPIGTELEHTKNLAEESQFLLESIDEKVKELSSVNMDEELVNLTRFQRAYEAAARIVTVTDELLQTILGMVG</sequence>
<dbReference type="InterPro" id="IPR002371">
    <property type="entry name" value="FlgK"/>
</dbReference>
<evidence type="ECO:0000256" key="6">
    <source>
        <dbReference type="ARBA" id="ARBA00023143"/>
    </source>
</evidence>
<dbReference type="Pfam" id="PF06429">
    <property type="entry name" value="Flg_bbr_C"/>
    <property type="match status" value="1"/>
</dbReference>
<evidence type="ECO:0000313" key="12">
    <source>
        <dbReference type="Proteomes" id="UP000295777"/>
    </source>
</evidence>
<dbReference type="PANTHER" id="PTHR30033">
    <property type="entry name" value="FLAGELLAR HOOK-ASSOCIATED PROTEIN 1"/>
    <property type="match status" value="1"/>
</dbReference>
<dbReference type="AlphaFoldDB" id="A0A4R1GAH2"/>
<keyword evidence="11" id="KW-0966">Cell projection</keyword>
<keyword evidence="8" id="KW-0175">Coiled coil</keyword>
<evidence type="ECO:0000256" key="3">
    <source>
        <dbReference type="ARBA" id="ARBA00009677"/>
    </source>
</evidence>
<reference evidence="11 12" key="1">
    <citation type="submission" date="2019-03" db="EMBL/GenBank/DDBJ databases">
        <title>Genomic Encyclopedia of Archaeal and Bacterial Type Strains, Phase II (KMG-II): from individual species to whole genera.</title>
        <authorList>
            <person name="Goeker M."/>
        </authorList>
    </citation>
    <scope>NUCLEOTIDE SEQUENCE [LARGE SCALE GENOMIC DNA]</scope>
    <source>
        <strain evidence="11 12">DSM 24425</strain>
    </source>
</reference>
<dbReference type="OrthoDB" id="9802553at2"/>
<organism evidence="11 12">
    <name type="scientific">Phorcysia thermohydrogeniphila</name>
    <dbReference type="NCBI Taxonomy" id="936138"/>
    <lineage>
        <taxon>Bacteria</taxon>
        <taxon>Pseudomonadati</taxon>
        <taxon>Aquificota</taxon>
        <taxon>Aquificia</taxon>
        <taxon>Desulfurobacteriales</taxon>
        <taxon>Desulfurobacteriaceae</taxon>
        <taxon>Phorcysia</taxon>
    </lineage>
</organism>
<keyword evidence="6 7" id="KW-0975">Bacterial flagellum</keyword>
<keyword evidence="5 7" id="KW-0964">Secreted</keyword>
<dbReference type="GO" id="GO:0044780">
    <property type="term" value="P:bacterial-type flagellum assembly"/>
    <property type="evidence" value="ECO:0007669"/>
    <property type="project" value="InterPro"/>
</dbReference>
<evidence type="ECO:0000256" key="8">
    <source>
        <dbReference type="SAM" id="Coils"/>
    </source>
</evidence>
<dbReference type="GO" id="GO:0005198">
    <property type="term" value="F:structural molecule activity"/>
    <property type="evidence" value="ECO:0007669"/>
    <property type="project" value="UniProtKB-UniRule"/>
</dbReference>
<keyword evidence="11" id="KW-0969">Cilium</keyword>
<evidence type="ECO:0000256" key="7">
    <source>
        <dbReference type="RuleBase" id="RU362065"/>
    </source>
</evidence>
<comment type="similarity">
    <text evidence="3 7">Belongs to the flagella basal body rod proteins family.</text>
</comment>
<dbReference type="GO" id="GO:0009424">
    <property type="term" value="C:bacterial-type flagellum hook"/>
    <property type="evidence" value="ECO:0007669"/>
    <property type="project" value="UniProtKB-UniRule"/>
</dbReference>
<feature type="domain" description="Flagellar basal-body/hook protein C-terminal" evidence="9">
    <location>
        <begin position="412"/>
        <end position="451"/>
    </location>
</feature>
<evidence type="ECO:0000256" key="5">
    <source>
        <dbReference type="ARBA" id="ARBA00022525"/>
    </source>
</evidence>
<evidence type="ECO:0000313" key="11">
    <source>
        <dbReference type="EMBL" id="TCK05177.1"/>
    </source>
</evidence>
<dbReference type="PRINTS" id="PR01005">
    <property type="entry name" value="FLGHOOKAP1"/>
</dbReference>
<evidence type="ECO:0000256" key="4">
    <source>
        <dbReference type="ARBA" id="ARBA00016244"/>
    </source>
</evidence>
<keyword evidence="12" id="KW-1185">Reference proteome</keyword>
<comment type="caution">
    <text evidence="11">The sequence shown here is derived from an EMBL/GenBank/DDBJ whole genome shotgun (WGS) entry which is preliminary data.</text>
</comment>
<gene>
    <name evidence="7" type="primary">flgK</name>
    <name evidence="11" type="ORF">CLV27_0598</name>
</gene>
<dbReference type="InterPro" id="IPR053927">
    <property type="entry name" value="FlgK_helical"/>
</dbReference>
<dbReference type="Pfam" id="PF22638">
    <property type="entry name" value="FlgK_D1"/>
    <property type="match status" value="1"/>
</dbReference>
<dbReference type="EMBL" id="SMFV01000002">
    <property type="protein sequence ID" value="TCK05177.1"/>
    <property type="molecule type" value="Genomic_DNA"/>
</dbReference>
<dbReference type="PANTHER" id="PTHR30033:SF1">
    <property type="entry name" value="FLAGELLAR HOOK-ASSOCIATED PROTEIN 1"/>
    <property type="match status" value="1"/>
</dbReference>
<keyword evidence="11" id="KW-0282">Flagellum</keyword>
<dbReference type="InterPro" id="IPR010930">
    <property type="entry name" value="Flg_bb/hook_C_dom"/>
</dbReference>
<dbReference type="Proteomes" id="UP000295777">
    <property type="component" value="Unassembled WGS sequence"/>
</dbReference>
<evidence type="ECO:0000259" key="9">
    <source>
        <dbReference type="Pfam" id="PF06429"/>
    </source>
</evidence>
<comment type="subcellular location">
    <subcellularLocation>
        <location evidence="1 7">Bacterial flagellum</location>
    </subcellularLocation>
    <subcellularLocation>
        <location evidence="2 7">Secreted</location>
    </subcellularLocation>
</comment>
<evidence type="ECO:0000256" key="1">
    <source>
        <dbReference type="ARBA" id="ARBA00004365"/>
    </source>
</evidence>
<evidence type="ECO:0000256" key="2">
    <source>
        <dbReference type="ARBA" id="ARBA00004613"/>
    </source>
</evidence>
<evidence type="ECO:0000259" key="10">
    <source>
        <dbReference type="Pfam" id="PF22638"/>
    </source>
</evidence>
<proteinExistence type="inferred from homology"/>
<dbReference type="GO" id="GO:0005576">
    <property type="term" value="C:extracellular region"/>
    <property type="evidence" value="ECO:0007669"/>
    <property type="project" value="UniProtKB-SubCell"/>
</dbReference>
<feature type="coiled-coil region" evidence="8">
    <location>
        <begin position="153"/>
        <end position="207"/>
    </location>
</feature>
<protein>
    <recommendedName>
        <fullName evidence="4 7">Flagellar hook-associated protein 1</fullName>
        <shortName evidence="7">HAP1</shortName>
    </recommendedName>
</protein>
<dbReference type="NCBIfam" id="TIGR02492">
    <property type="entry name" value="flgK_ends"/>
    <property type="match status" value="1"/>
</dbReference>
<accession>A0A4R1GAH2</accession>